<feature type="signal peptide" evidence="1">
    <location>
        <begin position="1"/>
        <end position="16"/>
    </location>
</feature>
<dbReference type="AlphaFoldDB" id="A0A0G0AIE2"/>
<dbReference type="OMA" id="FNICENP"/>
<dbReference type="InterPro" id="IPR052030">
    <property type="entry name" value="Peptidase_M20/M20A_hydrolases"/>
</dbReference>
<sequence length="505" mass="54132">MKIAPVLLSSLALSLADTTSNLPGLLQNISSTVFSQLRDISRDIWENPELGLLEFQAHDVTVEYFQALDVWDVTPNAFGMATAVAAEFENRPDGPKDDIPTIGFIGEFDALPGVGHACGHNLLWLNAVLASRLAAEALVELNIPGKILLRIVPDEENGAGKNTVEQHGGFDDATVWLMAHPAPANAFAPGNVRLNLFSSFKRDTHYDAVRATYQAMLSVHDLADLPGTASSVALIEEVSDWAVNVIQQQIGLGISGTTIGTVNKTVSSILDATYPNVTYTVENGVDGVDLILHGPGGHASANSNGPLVLSIEVFRRLSVDSSLSFYLPQNTTQKELGFVSDIRTRYDTDINAIAKVVSDAIDGADSITSDIIYPEFEVDPYLATFMTELLATDAYGSSNFVTTDSALAATDASLVQQPEIDPNTKKLLSVAKVVLQPLFNICENPATCGTNHEPLFAQFTGTDFAFNKTEIMGRAQAHTAVLLLTDPEMMTAATALIRNSVAIPN</sequence>
<evidence type="ECO:0000256" key="1">
    <source>
        <dbReference type="SAM" id="SignalP"/>
    </source>
</evidence>
<dbReference type="GO" id="GO:0016805">
    <property type="term" value="F:dipeptidase activity"/>
    <property type="evidence" value="ECO:0007669"/>
    <property type="project" value="TreeGrafter"/>
</dbReference>
<evidence type="ECO:0000313" key="3">
    <source>
        <dbReference type="Proteomes" id="UP000034112"/>
    </source>
</evidence>
<proteinExistence type="predicted"/>
<dbReference type="Gene3D" id="3.40.630.10">
    <property type="entry name" value="Zn peptidases"/>
    <property type="match status" value="1"/>
</dbReference>
<dbReference type="PANTHER" id="PTHR30575">
    <property type="entry name" value="PEPTIDASE M20"/>
    <property type="match status" value="1"/>
</dbReference>
<dbReference type="SUPFAM" id="SSF53187">
    <property type="entry name" value="Zn-dependent exopeptidases"/>
    <property type="match status" value="1"/>
</dbReference>
<evidence type="ECO:0008006" key="4">
    <source>
        <dbReference type="Google" id="ProtNLM"/>
    </source>
</evidence>
<dbReference type="Proteomes" id="UP000034112">
    <property type="component" value="Unassembled WGS sequence"/>
</dbReference>
<protein>
    <recommendedName>
        <fullName evidence="4">Peptidase M20 dimerisation domain-containing protein</fullName>
    </recommendedName>
</protein>
<dbReference type="EMBL" id="JOKZ01000069">
    <property type="protein sequence ID" value="KKP04704.1"/>
    <property type="molecule type" value="Genomic_DNA"/>
</dbReference>
<evidence type="ECO:0000313" key="2">
    <source>
        <dbReference type="EMBL" id="KKP04704.1"/>
    </source>
</evidence>
<dbReference type="OrthoDB" id="6119954at2759"/>
<reference evidence="3" key="1">
    <citation type="journal article" date="2015" name="Genome Announc.">
        <title>Draft whole-genome sequence of the biocontrol agent Trichoderma harzianum T6776.</title>
        <authorList>
            <person name="Baroncelli R."/>
            <person name="Piaggeschi G."/>
            <person name="Fiorini L."/>
            <person name="Bertolini E."/>
            <person name="Zapparata A."/>
            <person name="Pe M.E."/>
            <person name="Sarrocco S."/>
            <person name="Vannacci G."/>
        </authorList>
    </citation>
    <scope>NUCLEOTIDE SEQUENCE [LARGE SCALE GENOMIC DNA]</scope>
    <source>
        <strain evidence="3">T6776</strain>
    </source>
</reference>
<organism evidence="2 3">
    <name type="scientific">Trichoderma harzianum</name>
    <name type="common">Hypocrea lixii</name>
    <dbReference type="NCBI Taxonomy" id="5544"/>
    <lineage>
        <taxon>Eukaryota</taxon>
        <taxon>Fungi</taxon>
        <taxon>Dikarya</taxon>
        <taxon>Ascomycota</taxon>
        <taxon>Pezizomycotina</taxon>
        <taxon>Sordariomycetes</taxon>
        <taxon>Hypocreomycetidae</taxon>
        <taxon>Hypocreales</taxon>
        <taxon>Hypocreaceae</taxon>
        <taxon>Trichoderma</taxon>
    </lineage>
</organism>
<comment type="caution">
    <text evidence="2">The sequence shown here is derived from an EMBL/GenBank/DDBJ whole genome shotgun (WGS) entry which is preliminary data.</text>
</comment>
<keyword evidence="1" id="KW-0732">Signal</keyword>
<name>A0A0G0AIE2_TRIHA</name>
<gene>
    <name evidence="2" type="ORF">THAR02_03184</name>
</gene>
<accession>A0A0G0AIE2</accession>
<dbReference type="PANTHER" id="PTHR30575:SF0">
    <property type="entry name" value="XAA-ARG DIPEPTIDASE"/>
    <property type="match status" value="1"/>
</dbReference>
<feature type="chain" id="PRO_5002530837" description="Peptidase M20 dimerisation domain-containing protein" evidence="1">
    <location>
        <begin position="17"/>
        <end position="505"/>
    </location>
</feature>